<feature type="disulfide bond" evidence="7">
    <location>
        <begin position="16"/>
        <end position="43"/>
    </location>
</feature>
<feature type="domain" description="Sushi" evidence="8">
    <location>
        <begin position="238"/>
        <end position="295"/>
    </location>
</feature>
<feature type="disulfide bond" evidence="7">
    <location>
        <begin position="383"/>
        <end position="410"/>
    </location>
</feature>
<keyword evidence="5 7" id="KW-1015">Disulfide bond</keyword>
<comment type="caution">
    <text evidence="9">The sequence shown here is derived from an EMBL/GenBank/DDBJ whole genome shotgun (WGS) entry which is preliminary data.</text>
</comment>
<dbReference type="SUPFAM" id="SSF57535">
    <property type="entry name" value="Complement control module/SCR domain"/>
    <property type="match status" value="6"/>
</dbReference>
<dbReference type="OrthoDB" id="406096at2759"/>
<dbReference type="PROSITE" id="PS50923">
    <property type="entry name" value="SUSHI"/>
    <property type="match status" value="5"/>
</dbReference>
<organism evidence="9 10">
    <name type="scientific">Balaenoptera physalus</name>
    <name type="common">Fin whale</name>
    <name type="synonym">Balaena physalus</name>
    <dbReference type="NCBI Taxonomy" id="9770"/>
    <lineage>
        <taxon>Eukaryota</taxon>
        <taxon>Metazoa</taxon>
        <taxon>Chordata</taxon>
        <taxon>Craniata</taxon>
        <taxon>Vertebrata</taxon>
        <taxon>Euteleostomi</taxon>
        <taxon>Mammalia</taxon>
        <taxon>Eutheria</taxon>
        <taxon>Laurasiatheria</taxon>
        <taxon>Artiodactyla</taxon>
        <taxon>Whippomorpha</taxon>
        <taxon>Cetacea</taxon>
        <taxon>Mysticeti</taxon>
        <taxon>Balaenopteridae</taxon>
        <taxon>Balaenoptera</taxon>
    </lineage>
</organism>
<keyword evidence="10" id="KW-1185">Reference proteome</keyword>
<feature type="disulfide bond" evidence="7">
    <location>
        <begin position="77"/>
        <end position="104"/>
    </location>
</feature>
<comment type="subcellular location">
    <subcellularLocation>
        <location evidence="1">Membrane</location>
    </subcellularLocation>
</comment>
<dbReference type="GO" id="GO:0016020">
    <property type="term" value="C:membrane"/>
    <property type="evidence" value="ECO:0007669"/>
    <property type="project" value="UniProtKB-SubCell"/>
</dbReference>
<gene>
    <name evidence="9" type="ORF">E2I00_005949</name>
</gene>
<proteinExistence type="predicted"/>
<dbReference type="AlphaFoldDB" id="A0A6A1Q0A7"/>
<evidence type="ECO:0000313" key="9">
    <source>
        <dbReference type="EMBL" id="KAB0400875.1"/>
    </source>
</evidence>
<feature type="domain" description="Sushi" evidence="8">
    <location>
        <begin position="355"/>
        <end position="412"/>
    </location>
</feature>
<evidence type="ECO:0000256" key="1">
    <source>
        <dbReference type="ARBA" id="ARBA00004370"/>
    </source>
</evidence>
<comment type="caution">
    <text evidence="7">Lacks conserved residue(s) required for the propagation of feature annotation.</text>
</comment>
<evidence type="ECO:0000256" key="3">
    <source>
        <dbReference type="ARBA" id="ARBA00022737"/>
    </source>
</evidence>
<dbReference type="PANTHER" id="PTHR45656">
    <property type="entry name" value="PROTEIN CBR-CLEC-78"/>
    <property type="match status" value="1"/>
</dbReference>
<feature type="domain" description="Sushi" evidence="8">
    <location>
        <begin position="1"/>
        <end position="45"/>
    </location>
</feature>
<sequence length="414" mass="43750">MSGDNYTAGAVVRYSCTSKRTLVGNATRMCGLDGHWTGSLPHCSGTSMGICGDPGIPAHGIRLGDSFAPGSLMRFSCEAGHALRGSSERTCQANGSWSGTQPECGVISCGNPGTPSNARVMFSDGLVFSSSIVYECREGYYATGLLSRHCSVNGTWTGSDPEYNKTVTYQCIPGYMMESHRVSVLSCTKDRTWNGTKPVCKDPQQAQGASDVGAGGHQGLVSPGAAPALSLLWSPPAIMCKPPQLIPNGKVVGSDFMWGSSVTYACLEGYQLSLPAVLTCEGNGSWTGELPQCFRKSLTGGLRGIPSAGSIPFPPLLLCFQSSAARRPRMGTPQLPGPGFHLILHLIVNLMTLSVFCGDPGVPAHGRREDRGFSYRSSVSFSCQPPLVLVGSPRRFCQSDGTWSGTQPSCIGER</sequence>
<evidence type="ECO:0000313" key="10">
    <source>
        <dbReference type="Proteomes" id="UP000437017"/>
    </source>
</evidence>
<dbReference type="EMBL" id="SGJD01001288">
    <property type="protein sequence ID" value="KAB0400875.1"/>
    <property type="molecule type" value="Genomic_DNA"/>
</dbReference>
<dbReference type="CDD" id="cd00033">
    <property type="entry name" value="CCP"/>
    <property type="match status" value="6"/>
</dbReference>
<dbReference type="Gene3D" id="2.10.70.10">
    <property type="entry name" value="Complement Module, domain 1"/>
    <property type="match status" value="6"/>
</dbReference>
<evidence type="ECO:0000256" key="4">
    <source>
        <dbReference type="ARBA" id="ARBA00023136"/>
    </source>
</evidence>
<evidence type="ECO:0000256" key="2">
    <source>
        <dbReference type="ARBA" id="ARBA00022729"/>
    </source>
</evidence>
<dbReference type="InterPro" id="IPR035976">
    <property type="entry name" value="Sushi/SCR/CCP_sf"/>
</dbReference>
<reference evidence="9 10" key="1">
    <citation type="journal article" date="2019" name="PLoS ONE">
        <title>Genomic analyses reveal an absence of contemporary introgressive admixture between fin whales and blue whales, despite known hybrids.</title>
        <authorList>
            <person name="Westbury M.V."/>
            <person name="Petersen B."/>
            <person name="Lorenzen E.D."/>
        </authorList>
    </citation>
    <scope>NUCLEOTIDE SEQUENCE [LARGE SCALE GENOMIC DNA]</scope>
    <source>
        <strain evidence="9">FinWhale-01</strain>
    </source>
</reference>
<keyword evidence="4" id="KW-0472">Membrane</keyword>
<evidence type="ECO:0000256" key="7">
    <source>
        <dbReference type="PROSITE-ProRule" id="PRU00302"/>
    </source>
</evidence>
<evidence type="ECO:0000259" key="8">
    <source>
        <dbReference type="PROSITE" id="PS50923"/>
    </source>
</evidence>
<evidence type="ECO:0000256" key="5">
    <source>
        <dbReference type="ARBA" id="ARBA00023157"/>
    </source>
</evidence>
<feature type="domain" description="Sushi" evidence="8">
    <location>
        <begin position="148"/>
        <end position="202"/>
    </location>
</feature>
<keyword evidence="3" id="KW-0677">Repeat</keyword>
<dbReference type="InterPro" id="IPR000436">
    <property type="entry name" value="Sushi_SCR_CCP_dom"/>
</dbReference>
<keyword evidence="6" id="KW-0325">Glycoprotein</keyword>
<dbReference type="PANTHER" id="PTHR45656:SF4">
    <property type="entry name" value="PROTEIN CBR-CLEC-78"/>
    <property type="match status" value="1"/>
</dbReference>
<dbReference type="Pfam" id="PF00084">
    <property type="entry name" value="Sushi"/>
    <property type="match status" value="5"/>
</dbReference>
<dbReference type="FunFam" id="2.10.70.10:FF:000011">
    <property type="entry name" value="CUB and sushi domain-containing protein 3 isoform A"/>
    <property type="match status" value="3"/>
</dbReference>
<feature type="domain" description="Sushi" evidence="8">
    <location>
        <begin position="49"/>
        <end position="106"/>
    </location>
</feature>
<dbReference type="Proteomes" id="UP000437017">
    <property type="component" value="Unassembled WGS sequence"/>
</dbReference>
<name>A0A6A1Q0A7_BALPH</name>
<evidence type="ECO:0000256" key="6">
    <source>
        <dbReference type="ARBA" id="ARBA00023180"/>
    </source>
</evidence>
<keyword evidence="7" id="KW-0768">Sushi</keyword>
<dbReference type="SMART" id="SM00032">
    <property type="entry name" value="CCP"/>
    <property type="match status" value="6"/>
</dbReference>
<keyword evidence="2" id="KW-0732">Signal</keyword>
<feature type="disulfide bond" evidence="7">
    <location>
        <begin position="266"/>
        <end position="293"/>
    </location>
</feature>
<accession>A0A6A1Q0A7</accession>
<protein>
    <recommendedName>
        <fullName evidence="8">Sushi domain-containing protein</fullName>
    </recommendedName>
</protein>
<dbReference type="InterPro" id="IPR051277">
    <property type="entry name" value="SEZ6_CSMD_C4BPB_Regulators"/>
</dbReference>